<reference evidence="11 12" key="1">
    <citation type="submission" date="2023-11" db="EMBL/GenBank/DDBJ databases">
        <authorList>
            <person name="Okamura Y."/>
        </authorList>
    </citation>
    <scope>NUCLEOTIDE SEQUENCE [LARGE SCALE GENOMIC DNA]</scope>
</reference>
<dbReference type="Pfam" id="PF00089">
    <property type="entry name" value="Trypsin"/>
    <property type="match status" value="2"/>
</dbReference>
<dbReference type="AlphaFoldDB" id="A0AAV1J057"/>
<evidence type="ECO:0000256" key="9">
    <source>
        <dbReference type="SAM" id="SignalP"/>
    </source>
</evidence>
<dbReference type="GO" id="GO:0005576">
    <property type="term" value="C:extracellular region"/>
    <property type="evidence" value="ECO:0007669"/>
    <property type="project" value="UniProtKB-SubCell"/>
</dbReference>
<dbReference type="FunFam" id="2.40.10.10:FF:000068">
    <property type="entry name" value="transmembrane protease serine 2"/>
    <property type="match status" value="1"/>
</dbReference>
<dbReference type="SUPFAM" id="SSF50494">
    <property type="entry name" value="Trypsin-like serine proteases"/>
    <property type="match status" value="2"/>
</dbReference>
<dbReference type="Proteomes" id="UP001497472">
    <property type="component" value="Unassembled WGS sequence"/>
</dbReference>
<feature type="chain" id="PRO_5043359547" description="Peptidase S1 domain-containing protein" evidence="9">
    <location>
        <begin position="19"/>
        <end position="540"/>
    </location>
</feature>
<evidence type="ECO:0000256" key="4">
    <source>
        <dbReference type="ARBA" id="ARBA00023240"/>
    </source>
</evidence>
<dbReference type="InterPro" id="IPR051487">
    <property type="entry name" value="Ser/Thr_Proteases_Immune/Dev"/>
</dbReference>
<dbReference type="InterPro" id="IPR043504">
    <property type="entry name" value="Peptidase_S1_PA_chymotrypsin"/>
</dbReference>
<keyword evidence="8" id="KW-0720">Serine protease</keyword>
<dbReference type="InterPro" id="IPR018114">
    <property type="entry name" value="TRYPSIN_HIS"/>
</dbReference>
<dbReference type="Gene3D" id="2.40.10.10">
    <property type="entry name" value="Trypsin-like serine proteases"/>
    <property type="match status" value="3"/>
</dbReference>
<comment type="caution">
    <text evidence="11">The sequence shown here is derived from an EMBL/GenBank/DDBJ whole genome shotgun (WGS) entry which is preliminary data.</text>
</comment>
<proteinExistence type="inferred from homology"/>
<name>A0AAV1J057_9NEOP</name>
<comment type="subcellular location">
    <subcellularLocation>
        <location evidence="1">Secreted</location>
        <location evidence="1">Extracellular space</location>
    </subcellularLocation>
</comment>
<evidence type="ECO:0000313" key="12">
    <source>
        <dbReference type="Proteomes" id="UP001497472"/>
    </source>
</evidence>
<dbReference type="InterPro" id="IPR033116">
    <property type="entry name" value="TRYPSIN_SER"/>
</dbReference>
<evidence type="ECO:0000256" key="3">
    <source>
        <dbReference type="ARBA" id="ARBA00023157"/>
    </source>
</evidence>
<accession>A0AAV1J057</accession>
<evidence type="ECO:0000259" key="10">
    <source>
        <dbReference type="PROSITE" id="PS50240"/>
    </source>
</evidence>
<dbReference type="PROSITE" id="PS00135">
    <property type="entry name" value="TRYPSIN_SER"/>
    <property type="match status" value="1"/>
</dbReference>
<gene>
    <name evidence="11" type="ORF">LNINA_LOCUS2734</name>
</gene>
<evidence type="ECO:0000313" key="11">
    <source>
        <dbReference type="EMBL" id="CAK1542887.1"/>
    </source>
</evidence>
<dbReference type="InterPro" id="IPR009003">
    <property type="entry name" value="Peptidase_S1_PA"/>
</dbReference>
<feature type="signal peptide" evidence="9">
    <location>
        <begin position="1"/>
        <end position="18"/>
    </location>
</feature>
<dbReference type="PRINTS" id="PR00722">
    <property type="entry name" value="CHYMOTRYPSIN"/>
</dbReference>
<keyword evidence="9" id="KW-0732">Signal</keyword>
<dbReference type="InterPro" id="IPR001314">
    <property type="entry name" value="Peptidase_S1A"/>
</dbReference>
<feature type="domain" description="Peptidase S1" evidence="10">
    <location>
        <begin position="295"/>
        <end position="539"/>
    </location>
</feature>
<feature type="domain" description="Peptidase S1" evidence="10">
    <location>
        <begin position="39"/>
        <end position="286"/>
    </location>
</feature>
<keyword evidence="2" id="KW-0800">Toxin</keyword>
<keyword evidence="7" id="KW-1205">Fibrinolytic toxin</keyword>
<dbReference type="GO" id="GO:0090729">
    <property type="term" value="F:toxin activity"/>
    <property type="evidence" value="ECO:0007669"/>
    <property type="project" value="UniProtKB-KW"/>
</dbReference>
<dbReference type="PROSITE" id="PS00134">
    <property type="entry name" value="TRYPSIN_HIS"/>
    <property type="match status" value="1"/>
</dbReference>
<dbReference type="PROSITE" id="PS50240">
    <property type="entry name" value="TRYPSIN_DOM"/>
    <property type="match status" value="2"/>
</dbReference>
<keyword evidence="8" id="KW-0378">Hydrolase</keyword>
<organism evidence="11 12">
    <name type="scientific">Leptosia nina</name>
    <dbReference type="NCBI Taxonomy" id="320188"/>
    <lineage>
        <taxon>Eukaryota</taxon>
        <taxon>Metazoa</taxon>
        <taxon>Ecdysozoa</taxon>
        <taxon>Arthropoda</taxon>
        <taxon>Hexapoda</taxon>
        <taxon>Insecta</taxon>
        <taxon>Pterygota</taxon>
        <taxon>Neoptera</taxon>
        <taxon>Endopterygota</taxon>
        <taxon>Lepidoptera</taxon>
        <taxon>Glossata</taxon>
        <taxon>Ditrysia</taxon>
        <taxon>Papilionoidea</taxon>
        <taxon>Pieridae</taxon>
        <taxon>Pierinae</taxon>
        <taxon>Leptosia</taxon>
    </lineage>
</organism>
<comment type="similarity">
    <text evidence="5">Belongs to the peptidase S1 family. CLIP subfamily.</text>
</comment>
<dbReference type="InterPro" id="IPR001254">
    <property type="entry name" value="Trypsin_dom"/>
</dbReference>
<evidence type="ECO:0000256" key="7">
    <source>
        <dbReference type="ARBA" id="ARBA00084094"/>
    </source>
</evidence>
<evidence type="ECO:0000256" key="2">
    <source>
        <dbReference type="ARBA" id="ARBA00022656"/>
    </source>
</evidence>
<sequence>MSFRVGFVALTLLAGSLAYPTAEDDMSIYFDHTNQNARIIGGQEAGTVPWMAALSNGFLVRNFVCGSSILTNRHLLSAAHCIQSLYDRSGLSRNLRATVGTNRWMYGGVHHDIARNITHPNYVHMAIKNDLTILITSSNIRFTSSVAPATLNFNEVGGDVQVTVHGWGHTRVNGAISGRLMELQTRTIDGPTCVREVPRIAQQFNMWVPKVEPHLEICALHSVNHGTCNGDSGSALIRSDNRQQIGVVSWGVPCARGAPDMFFLFDFYSNLKAANNALFKRLHIDYCDIGKCGRVVGGEDAAEGSVPYMAALVHGLMVAAFQCGGSLITTRHVLSAAHCFDRLYSNGELTPTLRVVVGTNRWNFGGQAYSIARNITHPKHIYIRDPLIVEYDIGLLVTRNEVILSDRVQLVPVSLDRVGAGVTGRVAGWGRIYHQGPLSPNLQELFVTTLEDDRCDRELRQASVDSGMVLPEYDPETEFCVFHSKYHGVCNGDSGSALVRPDTGEQFGIVSWGLPCARGAPDVFVRISGFKDWLKENLVL</sequence>
<dbReference type="PANTHER" id="PTHR24256">
    <property type="entry name" value="TRYPTASE-RELATED"/>
    <property type="match status" value="1"/>
</dbReference>
<dbReference type="GO" id="GO:0004252">
    <property type="term" value="F:serine-type endopeptidase activity"/>
    <property type="evidence" value="ECO:0007669"/>
    <property type="project" value="InterPro"/>
</dbReference>
<dbReference type="GO" id="GO:0006508">
    <property type="term" value="P:proteolysis"/>
    <property type="evidence" value="ECO:0007669"/>
    <property type="project" value="UniProtKB-KW"/>
</dbReference>
<evidence type="ECO:0000256" key="8">
    <source>
        <dbReference type="RuleBase" id="RU363034"/>
    </source>
</evidence>
<dbReference type="SMART" id="SM00020">
    <property type="entry name" value="Tryp_SPc"/>
    <property type="match status" value="2"/>
</dbReference>
<comment type="function">
    <text evidence="6">Fibrinolytic activity; shows preferential cleavage of Arg-Gly bonds in all three fibrinogen chains. Contact with the caterpillars causes severe bleeding, due the anticoagulant effect of the protein.</text>
</comment>
<evidence type="ECO:0000256" key="5">
    <source>
        <dbReference type="ARBA" id="ARBA00024195"/>
    </source>
</evidence>
<keyword evidence="12" id="KW-1185">Reference proteome</keyword>
<evidence type="ECO:0000256" key="1">
    <source>
        <dbReference type="ARBA" id="ARBA00004239"/>
    </source>
</evidence>
<dbReference type="EMBL" id="CAVLEF010000004">
    <property type="protein sequence ID" value="CAK1542887.1"/>
    <property type="molecule type" value="Genomic_DNA"/>
</dbReference>
<evidence type="ECO:0000256" key="6">
    <source>
        <dbReference type="ARBA" id="ARBA00055534"/>
    </source>
</evidence>
<keyword evidence="4" id="KW-1199">Hemostasis impairing toxin</keyword>
<keyword evidence="3" id="KW-1015">Disulfide bond</keyword>
<protein>
    <recommendedName>
        <fullName evidence="10">Peptidase S1 domain-containing protein</fullName>
    </recommendedName>
</protein>
<keyword evidence="8" id="KW-0645">Protease</keyword>
<dbReference type="CDD" id="cd00190">
    <property type="entry name" value="Tryp_SPc"/>
    <property type="match status" value="2"/>
</dbReference>